<evidence type="ECO:0000256" key="1">
    <source>
        <dbReference type="ARBA" id="ARBA00022723"/>
    </source>
</evidence>
<dbReference type="InParanoid" id="A0A409VJT6"/>
<dbReference type="OrthoDB" id="432970at2759"/>
<accession>A0A409VJT6</accession>
<dbReference type="SUPFAM" id="SSF144232">
    <property type="entry name" value="HIT/MYND zinc finger-like"/>
    <property type="match status" value="1"/>
</dbReference>
<dbReference type="Proteomes" id="UP000284706">
    <property type="component" value="Unassembled WGS sequence"/>
</dbReference>
<evidence type="ECO:0000259" key="5">
    <source>
        <dbReference type="PROSITE" id="PS50865"/>
    </source>
</evidence>
<proteinExistence type="predicted"/>
<dbReference type="InterPro" id="IPR002893">
    <property type="entry name" value="Znf_MYND"/>
</dbReference>
<protein>
    <recommendedName>
        <fullName evidence="5">MYND-type domain-containing protein</fullName>
    </recommendedName>
</protein>
<sequence>MPSYIRLSNRTCGNPACRRPRVDQNLRRCSGCHGKLYCGRECQLADWPVHKIICRRRGAEQPVEGWEEAIVRFSNVYADLLEPYALGLVFGITQVNPFAVPGMDHWRAIWSTYACAVEIRLVQSRETSTGGEYTVRYLRSFPVRVDNYISLSRLRRYRAAIAETEYPIGFLFVVVPYYRGPPITVTSVVRLMGVDNLAPPARYIANTGGRICRLLQDLAA</sequence>
<dbReference type="EMBL" id="NHYE01005629">
    <property type="protein sequence ID" value="PPQ66503.1"/>
    <property type="molecule type" value="Genomic_DNA"/>
</dbReference>
<evidence type="ECO:0000256" key="2">
    <source>
        <dbReference type="ARBA" id="ARBA00022771"/>
    </source>
</evidence>
<keyword evidence="3" id="KW-0862">Zinc</keyword>
<evidence type="ECO:0000256" key="4">
    <source>
        <dbReference type="PROSITE-ProRule" id="PRU00134"/>
    </source>
</evidence>
<dbReference type="PROSITE" id="PS50865">
    <property type="entry name" value="ZF_MYND_2"/>
    <property type="match status" value="1"/>
</dbReference>
<name>A0A409VJT6_9AGAR</name>
<reference evidence="6 7" key="1">
    <citation type="journal article" date="2018" name="Evol. Lett.">
        <title>Horizontal gene cluster transfer increased hallucinogenic mushroom diversity.</title>
        <authorList>
            <person name="Reynolds H.T."/>
            <person name="Vijayakumar V."/>
            <person name="Gluck-Thaler E."/>
            <person name="Korotkin H.B."/>
            <person name="Matheny P.B."/>
            <person name="Slot J.C."/>
        </authorList>
    </citation>
    <scope>NUCLEOTIDE SEQUENCE [LARGE SCALE GENOMIC DNA]</scope>
    <source>
        <strain evidence="6 7">SRW20</strain>
    </source>
</reference>
<dbReference type="AlphaFoldDB" id="A0A409VJT6"/>
<dbReference type="Gene3D" id="6.10.140.2220">
    <property type="match status" value="1"/>
</dbReference>
<comment type="caution">
    <text evidence="6">The sequence shown here is derived from an EMBL/GenBank/DDBJ whole genome shotgun (WGS) entry which is preliminary data.</text>
</comment>
<evidence type="ECO:0000313" key="6">
    <source>
        <dbReference type="EMBL" id="PPQ66503.1"/>
    </source>
</evidence>
<keyword evidence="7" id="KW-1185">Reference proteome</keyword>
<dbReference type="PROSITE" id="PS01360">
    <property type="entry name" value="ZF_MYND_1"/>
    <property type="match status" value="1"/>
</dbReference>
<evidence type="ECO:0000256" key="3">
    <source>
        <dbReference type="ARBA" id="ARBA00022833"/>
    </source>
</evidence>
<keyword evidence="2 4" id="KW-0863">Zinc-finger</keyword>
<organism evidence="6 7">
    <name type="scientific">Gymnopilus dilepis</name>
    <dbReference type="NCBI Taxonomy" id="231916"/>
    <lineage>
        <taxon>Eukaryota</taxon>
        <taxon>Fungi</taxon>
        <taxon>Dikarya</taxon>
        <taxon>Basidiomycota</taxon>
        <taxon>Agaricomycotina</taxon>
        <taxon>Agaricomycetes</taxon>
        <taxon>Agaricomycetidae</taxon>
        <taxon>Agaricales</taxon>
        <taxon>Agaricineae</taxon>
        <taxon>Hymenogastraceae</taxon>
        <taxon>Gymnopilus</taxon>
    </lineage>
</organism>
<keyword evidence="1" id="KW-0479">Metal-binding</keyword>
<dbReference type="GO" id="GO:0008270">
    <property type="term" value="F:zinc ion binding"/>
    <property type="evidence" value="ECO:0007669"/>
    <property type="project" value="UniProtKB-KW"/>
</dbReference>
<evidence type="ECO:0000313" key="7">
    <source>
        <dbReference type="Proteomes" id="UP000284706"/>
    </source>
</evidence>
<gene>
    <name evidence="6" type="ORF">CVT26_011191</name>
</gene>
<dbReference type="Pfam" id="PF01753">
    <property type="entry name" value="zf-MYND"/>
    <property type="match status" value="1"/>
</dbReference>
<feature type="domain" description="MYND-type" evidence="5">
    <location>
        <begin position="9"/>
        <end position="54"/>
    </location>
</feature>